<organism evidence="1 2">
    <name type="scientific">Dreissena polymorpha</name>
    <name type="common">Zebra mussel</name>
    <name type="synonym">Mytilus polymorpha</name>
    <dbReference type="NCBI Taxonomy" id="45954"/>
    <lineage>
        <taxon>Eukaryota</taxon>
        <taxon>Metazoa</taxon>
        <taxon>Spiralia</taxon>
        <taxon>Lophotrochozoa</taxon>
        <taxon>Mollusca</taxon>
        <taxon>Bivalvia</taxon>
        <taxon>Autobranchia</taxon>
        <taxon>Heteroconchia</taxon>
        <taxon>Euheterodonta</taxon>
        <taxon>Imparidentia</taxon>
        <taxon>Neoheterodontei</taxon>
        <taxon>Myida</taxon>
        <taxon>Dreissenoidea</taxon>
        <taxon>Dreissenidae</taxon>
        <taxon>Dreissena</taxon>
    </lineage>
</organism>
<keyword evidence="2" id="KW-1185">Reference proteome</keyword>
<accession>A0A9D4CAW1</accession>
<evidence type="ECO:0000313" key="2">
    <source>
        <dbReference type="Proteomes" id="UP000828390"/>
    </source>
</evidence>
<evidence type="ECO:0000313" key="1">
    <source>
        <dbReference type="EMBL" id="KAH3720731.1"/>
    </source>
</evidence>
<protein>
    <submittedName>
        <fullName evidence="1">Uncharacterized protein</fullName>
    </submittedName>
</protein>
<gene>
    <name evidence="1" type="ORF">DPMN_063635</name>
</gene>
<reference evidence="1" key="2">
    <citation type="submission" date="2020-11" db="EMBL/GenBank/DDBJ databases">
        <authorList>
            <person name="McCartney M.A."/>
            <person name="Auch B."/>
            <person name="Kono T."/>
            <person name="Mallez S."/>
            <person name="Becker A."/>
            <person name="Gohl D.M."/>
            <person name="Silverstein K.A.T."/>
            <person name="Koren S."/>
            <person name="Bechman K.B."/>
            <person name="Herman A."/>
            <person name="Abrahante J.E."/>
            <person name="Garbe J."/>
        </authorList>
    </citation>
    <scope>NUCLEOTIDE SEQUENCE</scope>
    <source>
        <strain evidence="1">Duluth1</strain>
        <tissue evidence="1">Whole animal</tissue>
    </source>
</reference>
<proteinExistence type="predicted"/>
<comment type="caution">
    <text evidence="1">The sequence shown here is derived from an EMBL/GenBank/DDBJ whole genome shotgun (WGS) entry which is preliminary data.</text>
</comment>
<name>A0A9D4CAW1_DREPO</name>
<sequence length="83" mass="9229">MHQSALIEVLKAKGSPLVLGGDGRCCSPGHTAKYGTYSMMDLESGKILDIQLVQVCQLNTVKPFIFDSTKFRHFYKNDDFVST</sequence>
<dbReference type="AlphaFoldDB" id="A0A9D4CAW1"/>
<dbReference type="PANTHER" id="PTHR31751:SF42">
    <property type="entry name" value="PROTEIN CBG10204"/>
    <property type="match status" value="1"/>
</dbReference>
<dbReference type="PANTHER" id="PTHR31751">
    <property type="entry name" value="SI:CH211-108C17.2-RELATED-RELATED"/>
    <property type="match status" value="1"/>
</dbReference>
<dbReference type="EMBL" id="JAIWYP010000013">
    <property type="protein sequence ID" value="KAH3720731.1"/>
    <property type="molecule type" value="Genomic_DNA"/>
</dbReference>
<dbReference type="Proteomes" id="UP000828390">
    <property type="component" value="Unassembled WGS sequence"/>
</dbReference>
<reference evidence="1" key="1">
    <citation type="journal article" date="2019" name="bioRxiv">
        <title>The Genome of the Zebra Mussel, Dreissena polymorpha: A Resource for Invasive Species Research.</title>
        <authorList>
            <person name="McCartney M.A."/>
            <person name="Auch B."/>
            <person name="Kono T."/>
            <person name="Mallez S."/>
            <person name="Zhang Y."/>
            <person name="Obille A."/>
            <person name="Becker A."/>
            <person name="Abrahante J.E."/>
            <person name="Garbe J."/>
            <person name="Badalamenti J.P."/>
            <person name="Herman A."/>
            <person name="Mangelson H."/>
            <person name="Liachko I."/>
            <person name="Sullivan S."/>
            <person name="Sone E.D."/>
            <person name="Koren S."/>
            <person name="Silverstein K.A.T."/>
            <person name="Beckman K.B."/>
            <person name="Gohl D.M."/>
        </authorList>
    </citation>
    <scope>NUCLEOTIDE SEQUENCE</scope>
    <source>
        <strain evidence="1">Duluth1</strain>
        <tissue evidence="1">Whole animal</tissue>
    </source>
</reference>